<dbReference type="Proteomes" id="UP000061660">
    <property type="component" value="Chromosome"/>
</dbReference>
<evidence type="ECO:0000313" key="2">
    <source>
        <dbReference type="Proteomes" id="UP000061660"/>
    </source>
</evidence>
<dbReference type="AlphaFoldDB" id="A0A0U2UJY0"/>
<dbReference type="EMBL" id="CP013652">
    <property type="protein sequence ID" value="ALS22241.1"/>
    <property type="molecule type" value="Genomic_DNA"/>
</dbReference>
<dbReference type="STRING" id="162209.IJ22_18670"/>
<accession>A0A0U2UJY0</accession>
<dbReference type="PATRIC" id="fig|162209.4.peg.1978"/>
<keyword evidence="2" id="KW-1185">Reference proteome</keyword>
<reference evidence="1 2" key="2">
    <citation type="journal article" date="2016" name="Genome Announc.">
        <title>Complete Genome Sequences of Two Interactive Moderate Thermophiles, Paenibacillus napthalenovorans 32O-Y and Paenibacillus sp. 32O-W.</title>
        <authorList>
            <person name="Butler R.R.III."/>
            <person name="Wang J."/>
            <person name="Stark B.C."/>
            <person name="Pombert J.F."/>
        </authorList>
    </citation>
    <scope>NUCLEOTIDE SEQUENCE [LARGE SCALE GENOMIC DNA]</scope>
    <source>
        <strain evidence="1 2">32O-Y</strain>
    </source>
</reference>
<dbReference type="KEGG" id="pnp:IJ22_18670"/>
<proteinExistence type="predicted"/>
<name>A0A0U2UJY0_9BACL</name>
<protein>
    <submittedName>
        <fullName evidence="1">Uncharacterized protein</fullName>
    </submittedName>
</protein>
<reference evidence="2" key="1">
    <citation type="submission" date="2015-12" db="EMBL/GenBank/DDBJ databases">
        <title>Complete genome sequences of two moderately thermophilic Paenibacillus species.</title>
        <authorList>
            <person name="Butler R.III."/>
            <person name="Wang J."/>
            <person name="Stark B.C."/>
            <person name="Pombert J.-F."/>
        </authorList>
    </citation>
    <scope>NUCLEOTIDE SEQUENCE [LARGE SCALE GENOMIC DNA]</scope>
    <source>
        <strain evidence="2">32O-Y</strain>
    </source>
</reference>
<dbReference type="RefSeq" id="WP_160327363.1">
    <property type="nucleotide sequence ID" value="NZ_CP013652.1"/>
</dbReference>
<gene>
    <name evidence="1" type="ORF">IJ22_18670</name>
</gene>
<organism evidence="1 2">
    <name type="scientific">Paenibacillus naphthalenovorans</name>
    <dbReference type="NCBI Taxonomy" id="162209"/>
    <lineage>
        <taxon>Bacteria</taxon>
        <taxon>Bacillati</taxon>
        <taxon>Bacillota</taxon>
        <taxon>Bacilli</taxon>
        <taxon>Bacillales</taxon>
        <taxon>Paenibacillaceae</taxon>
        <taxon>Paenibacillus</taxon>
    </lineage>
</organism>
<evidence type="ECO:0000313" key="1">
    <source>
        <dbReference type="EMBL" id="ALS22241.1"/>
    </source>
</evidence>
<sequence>MKSSIKLDVNQMIIINNALDIAMNELKTIYQDKWLTEQVAVIKNKLNKRIEYLENK</sequence>